<feature type="domain" description="NrS-1 polymerase-like HBD" evidence="1">
    <location>
        <begin position="224"/>
        <end position="282"/>
    </location>
</feature>
<accession>A0A6M0SNG9</accession>
<organism evidence="2 3">
    <name type="scientific">Clostridium botulinum</name>
    <dbReference type="NCBI Taxonomy" id="1491"/>
    <lineage>
        <taxon>Bacteria</taxon>
        <taxon>Bacillati</taxon>
        <taxon>Bacillota</taxon>
        <taxon>Clostridia</taxon>
        <taxon>Eubacteriales</taxon>
        <taxon>Clostridiaceae</taxon>
        <taxon>Clostridium</taxon>
    </lineage>
</organism>
<name>A0A6M0SNG9_CLOBO</name>
<dbReference type="Proteomes" id="UP000472355">
    <property type="component" value="Unassembled WGS sequence"/>
</dbReference>
<dbReference type="Pfam" id="PF22763">
    <property type="entry name" value="NrS1-1_pol-like_HBD"/>
    <property type="match status" value="1"/>
</dbReference>
<proteinExistence type="predicted"/>
<evidence type="ECO:0000313" key="3">
    <source>
        <dbReference type="Proteomes" id="UP000472355"/>
    </source>
</evidence>
<dbReference type="InterPro" id="IPR054468">
    <property type="entry name" value="NrSPol-like_HBD"/>
</dbReference>
<dbReference type="EMBL" id="SGKU01000003">
    <property type="protein sequence ID" value="NFA41315.1"/>
    <property type="molecule type" value="Genomic_DNA"/>
</dbReference>
<dbReference type="AlphaFoldDB" id="A0A6M0SNG9"/>
<gene>
    <name evidence="2" type="ORF">EXM65_01675</name>
</gene>
<evidence type="ECO:0000313" key="2">
    <source>
        <dbReference type="EMBL" id="NFA41315.1"/>
    </source>
</evidence>
<comment type="caution">
    <text evidence="2">The sequence shown here is derived from an EMBL/GenBank/DDBJ whole genome shotgun (WGS) entry which is preliminary data.</text>
</comment>
<sequence length="862" mass="99500">MIQENNIPIELRELKQWVLWKLEDKNGKPTKIPYTISNKKADTTNSDTWESFDNVVQAYKSGGYSGIGFVFSKDDDYVGIDFDHCINDKGILAAEVAKIVNKAKSYTEVSHSGKGIHIIICGGLDKAFKRKEIELYSHSRYFTFTGNRICTVKNITENQKLIDELLLQYAPKKNNEKKKEEIQTGAELQDAEIKKLLEKAFCSKQDFKIEALYEGNWQDLYSSQSEADQALCNYLAFWLNKNPSNIDKAFRESGLYREKWEREDYRATTIEKSIYSCEESYQEYIEKVQAQHMNIWAENNCYKKKAKNGYTVISNFIIKPIRFIECIDNADMSVLECQLITDDNHVIIKQYKASDFDNTQNFDKATNDFRTKFTGNVSDLKNIKVMAFNEVEHEIQAFSYGGVQYLNNEWYYLDDKGGFNSKGQKIDNIILYNESSIIKSSLSQIQAINKEEIKELSKYLFNFNSPEIAINIMGYVGAIFMKEKLKRLNIKFSHMFNSGESGAGKSETLENIIVPILNIDNGIMSADGCTKFVLEKLMNSNNTLPVIIEEYKPGFVDNYKLRLISGIMRNSYDGHESLRGNEKLNIDSNKLRSSIILCGESSSDETAVIERSLLLTFSKRDSGVEERTKAYEYLKRNTELLNKLGRGLAETSLILSVDDINNMYAKCKNHIDNNIKVDRVRNTGVITSMGIILLQCLYERLGLSFEKETKLSNDDIFNYINHNLIDENLNGNSYTKSIIDITLEHINDMFRKINCDYDTKYARVMQDDVTGKNILAIQLKSVYTEFYKYIKEYNLPNKFLEWRDFQKQLQKADYYIIHNKTVKFSLGVGQGKIDKKCFKLDLDILQAKEIEIDNIRQYAETE</sequence>
<evidence type="ECO:0000259" key="1">
    <source>
        <dbReference type="Pfam" id="PF22763"/>
    </source>
</evidence>
<protein>
    <recommendedName>
        <fullName evidence="1">NrS-1 polymerase-like HBD domain-containing protein</fullName>
    </recommendedName>
</protein>
<reference evidence="2 3" key="1">
    <citation type="submission" date="2019-02" db="EMBL/GenBank/DDBJ databases">
        <title>Genome sequencing of Clostridium botulinum clinical isolates.</title>
        <authorList>
            <person name="Brunt J."/>
            <person name="Van Vliet A.H.M."/>
            <person name="Stringer S.C."/>
            <person name="Grant K.A."/>
            <person name="Carter A.C."/>
            <person name="Peck M.W."/>
        </authorList>
    </citation>
    <scope>NUCLEOTIDE SEQUENCE [LARGE SCALE GENOMIC DNA]</scope>
    <source>
        <strain evidence="2 3">H113700579</strain>
    </source>
</reference>